<keyword evidence="2" id="KW-1133">Transmembrane helix</keyword>
<dbReference type="AlphaFoldDB" id="A0A7G9R9J8"/>
<name>A0A7G9R9J8_9ACTN</name>
<feature type="region of interest" description="Disordered" evidence="1">
    <location>
        <begin position="30"/>
        <end position="58"/>
    </location>
</feature>
<evidence type="ECO:0000256" key="2">
    <source>
        <dbReference type="SAM" id="Phobius"/>
    </source>
</evidence>
<organism evidence="4 5">
    <name type="scientific">Nocardioides mesophilus</name>
    <dbReference type="NCBI Taxonomy" id="433659"/>
    <lineage>
        <taxon>Bacteria</taxon>
        <taxon>Bacillati</taxon>
        <taxon>Actinomycetota</taxon>
        <taxon>Actinomycetes</taxon>
        <taxon>Propionibacteriales</taxon>
        <taxon>Nocardioidaceae</taxon>
        <taxon>Nocardioides</taxon>
    </lineage>
</organism>
<dbReference type="KEGG" id="nmes:H9L09_17575"/>
<evidence type="ECO:0000313" key="4">
    <source>
        <dbReference type="EMBL" id="QNN52273.1"/>
    </source>
</evidence>
<dbReference type="Proteomes" id="UP000515947">
    <property type="component" value="Chromosome"/>
</dbReference>
<keyword evidence="2" id="KW-0472">Membrane</keyword>
<gene>
    <name evidence="4" type="ORF">H9L09_17575</name>
</gene>
<evidence type="ECO:0000313" key="5">
    <source>
        <dbReference type="Proteomes" id="UP000515947"/>
    </source>
</evidence>
<reference evidence="4 5" key="1">
    <citation type="submission" date="2020-08" db="EMBL/GenBank/DDBJ databases">
        <title>Genome sequence of Nocardioides mesophilus KACC 16243T.</title>
        <authorList>
            <person name="Hyun D.-W."/>
            <person name="Bae J.-W."/>
        </authorList>
    </citation>
    <scope>NUCLEOTIDE SEQUENCE [LARGE SCALE GENOMIC DNA]</scope>
    <source>
        <strain evidence="4 5">KACC 16243</strain>
    </source>
</reference>
<feature type="transmembrane region" description="Helical" evidence="2">
    <location>
        <begin position="61"/>
        <end position="81"/>
    </location>
</feature>
<feature type="chain" id="PRO_5028858017" description="LPXTG cell wall anchor domain-containing protein" evidence="3">
    <location>
        <begin position="30"/>
        <end position="116"/>
    </location>
</feature>
<evidence type="ECO:0000256" key="1">
    <source>
        <dbReference type="SAM" id="MobiDB-lite"/>
    </source>
</evidence>
<sequence>MTSRPLVRSLGVGLASAVAALALAGPAAAMNLPDPGTLGGPPTAPADPPAAPGPSDPWTEVSAAVLGAILLAGAGATAINGSRERRQADSRLSASTTTARSVVGHIGGSEARRKLP</sequence>
<feature type="signal peptide" evidence="3">
    <location>
        <begin position="1"/>
        <end position="29"/>
    </location>
</feature>
<keyword evidence="5" id="KW-1185">Reference proteome</keyword>
<proteinExistence type="predicted"/>
<feature type="region of interest" description="Disordered" evidence="1">
    <location>
        <begin position="79"/>
        <end position="116"/>
    </location>
</feature>
<dbReference type="EMBL" id="CP060713">
    <property type="protein sequence ID" value="QNN52273.1"/>
    <property type="molecule type" value="Genomic_DNA"/>
</dbReference>
<feature type="compositionally biased region" description="Low complexity" evidence="1">
    <location>
        <begin position="90"/>
        <end position="101"/>
    </location>
</feature>
<keyword evidence="3" id="KW-0732">Signal</keyword>
<feature type="compositionally biased region" description="Pro residues" evidence="1">
    <location>
        <begin position="42"/>
        <end position="55"/>
    </location>
</feature>
<evidence type="ECO:0000256" key="3">
    <source>
        <dbReference type="SAM" id="SignalP"/>
    </source>
</evidence>
<protein>
    <recommendedName>
        <fullName evidence="6">LPXTG cell wall anchor domain-containing protein</fullName>
    </recommendedName>
</protein>
<dbReference type="RefSeq" id="WP_187578115.1">
    <property type="nucleotide sequence ID" value="NZ_CP060713.1"/>
</dbReference>
<keyword evidence="2" id="KW-0812">Transmembrane</keyword>
<evidence type="ECO:0008006" key="6">
    <source>
        <dbReference type="Google" id="ProtNLM"/>
    </source>
</evidence>
<accession>A0A7G9R9J8</accession>